<dbReference type="InterPro" id="IPR050553">
    <property type="entry name" value="Thioredoxin_ResA/DsbE_sf"/>
</dbReference>
<dbReference type="Gene3D" id="3.40.30.10">
    <property type="entry name" value="Glutaredoxin"/>
    <property type="match status" value="1"/>
</dbReference>
<evidence type="ECO:0000256" key="3">
    <source>
        <dbReference type="ARBA" id="ARBA00023157"/>
    </source>
</evidence>
<dbReference type="GO" id="GO:0016209">
    <property type="term" value="F:antioxidant activity"/>
    <property type="evidence" value="ECO:0007669"/>
    <property type="project" value="InterPro"/>
</dbReference>
<dbReference type="Pfam" id="PF00578">
    <property type="entry name" value="AhpC-TSA"/>
    <property type="match status" value="1"/>
</dbReference>
<dbReference type="Proteomes" id="UP000275719">
    <property type="component" value="Unassembled WGS sequence"/>
</dbReference>
<dbReference type="InterPro" id="IPR017937">
    <property type="entry name" value="Thioredoxin_CS"/>
</dbReference>
<dbReference type="GO" id="GO:0030313">
    <property type="term" value="C:cell envelope"/>
    <property type="evidence" value="ECO:0007669"/>
    <property type="project" value="UniProtKB-SubCell"/>
</dbReference>
<keyword evidence="6" id="KW-0732">Signal</keyword>
<feature type="chain" id="PRO_5018167730" evidence="6">
    <location>
        <begin position="22"/>
        <end position="390"/>
    </location>
</feature>
<reference evidence="8 9" key="1">
    <citation type="submission" date="2018-11" db="EMBL/GenBank/DDBJ databases">
        <title>Flavobacterium sp. nov., YIM 102701-2 draft genome.</title>
        <authorList>
            <person name="Li G."/>
            <person name="Jiang Y."/>
        </authorList>
    </citation>
    <scope>NUCLEOTIDE SEQUENCE [LARGE SCALE GENOMIC DNA]</scope>
    <source>
        <strain evidence="8 9">YIM 102701-2</strain>
    </source>
</reference>
<accession>A0A3P3W552</accession>
<dbReference type="GO" id="GO:0017004">
    <property type="term" value="P:cytochrome complex assembly"/>
    <property type="evidence" value="ECO:0007669"/>
    <property type="project" value="UniProtKB-KW"/>
</dbReference>
<dbReference type="InterPro" id="IPR036249">
    <property type="entry name" value="Thioredoxin-like_sf"/>
</dbReference>
<organism evidence="8 9">
    <name type="scientific">Paenimyroides tangerinum</name>
    <dbReference type="NCBI Taxonomy" id="2488728"/>
    <lineage>
        <taxon>Bacteria</taxon>
        <taxon>Pseudomonadati</taxon>
        <taxon>Bacteroidota</taxon>
        <taxon>Flavobacteriia</taxon>
        <taxon>Flavobacteriales</taxon>
        <taxon>Flavobacteriaceae</taxon>
        <taxon>Paenimyroides</taxon>
    </lineage>
</organism>
<dbReference type="EMBL" id="RQVQ01000019">
    <property type="protein sequence ID" value="RRJ90110.1"/>
    <property type="molecule type" value="Genomic_DNA"/>
</dbReference>
<keyword evidence="4" id="KW-0676">Redox-active center</keyword>
<dbReference type="RefSeq" id="WP_125019177.1">
    <property type="nucleotide sequence ID" value="NZ_RQVQ01000019.1"/>
</dbReference>
<dbReference type="PANTHER" id="PTHR42852:SF6">
    <property type="entry name" value="THIOL:DISULFIDE INTERCHANGE PROTEIN DSBE"/>
    <property type="match status" value="1"/>
</dbReference>
<dbReference type="PROSITE" id="PS00194">
    <property type="entry name" value="THIOREDOXIN_1"/>
    <property type="match status" value="1"/>
</dbReference>
<dbReference type="AlphaFoldDB" id="A0A3P3W552"/>
<comment type="caution">
    <text evidence="8">The sequence shown here is derived from an EMBL/GenBank/DDBJ whole genome shotgun (WGS) entry which is preliminary data.</text>
</comment>
<evidence type="ECO:0000313" key="8">
    <source>
        <dbReference type="EMBL" id="RRJ90110.1"/>
    </source>
</evidence>
<feature type="domain" description="Thioredoxin" evidence="7">
    <location>
        <begin position="252"/>
        <end position="390"/>
    </location>
</feature>
<dbReference type="PROSITE" id="PS51352">
    <property type="entry name" value="THIOREDOXIN_2"/>
    <property type="match status" value="1"/>
</dbReference>
<evidence type="ECO:0000259" key="7">
    <source>
        <dbReference type="PROSITE" id="PS51352"/>
    </source>
</evidence>
<evidence type="ECO:0000256" key="5">
    <source>
        <dbReference type="SAM" id="Coils"/>
    </source>
</evidence>
<dbReference type="Pfam" id="PF14289">
    <property type="entry name" value="DUF4369"/>
    <property type="match status" value="1"/>
</dbReference>
<comment type="subcellular location">
    <subcellularLocation>
        <location evidence="1">Cell envelope</location>
    </subcellularLocation>
</comment>
<protein>
    <submittedName>
        <fullName evidence="8">AhpC/TSA family protein</fullName>
    </submittedName>
</protein>
<evidence type="ECO:0000256" key="6">
    <source>
        <dbReference type="SAM" id="SignalP"/>
    </source>
</evidence>
<evidence type="ECO:0000256" key="1">
    <source>
        <dbReference type="ARBA" id="ARBA00004196"/>
    </source>
</evidence>
<proteinExistence type="predicted"/>
<dbReference type="GO" id="GO:0016491">
    <property type="term" value="F:oxidoreductase activity"/>
    <property type="evidence" value="ECO:0007669"/>
    <property type="project" value="InterPro"/>
</dbReference>
<feature type="signal peptide" evidence="6">
    <location>
        <begin position="1"/>
        <end position="21"/>
    </location>
</feature>
<gene>
    <name evidence="8" type="ORF">EG240_09580</name>
</gene>
<feature type="coiled-coil region" evidence="5">
    <location>
        <begin position="139"/>
        <end position="193"/>
    </location>
</feature>
<keyword evidence="3" id="KW-1015">Disulfide bond</keyword>
<keyword evidence="5" id="KW-0175">Coiled coil</keyword>
<keyword evidence="2" id="KW-0201">Cytochrome c-type biogenesis</keyword>
<keyword evidence="9" id="KW-1185">Reference proteome</keyword>
<sequence>MKNIKFFLIASLFAFSSQTQAKISILNKTLKVNSFDQKKNKFTIKGNVQGFEDGTKVYINEQGEQGFIKIDSTVIKNNTFIINGIVNELELAFIEIGNTQEYIVPFVIEKGEIKVTYDKANPDNAKVIGTKNNDYLAVYNTESNKIQREIRDFQELNNEKMMNAQQSQDKQTIDDLMAEYQKINSKLVNQNIDLIKKNKDAYISLIIIEQLMNGETITFEEYKSYFEAFDSKLKNTKKGKEINQRIESLEKVAIGQIAPDFSAPNPEGKMISLKESLGKVTIIDFWAAWCGPCRQENPNFVALYNKYKNKGLQIIGVSLDRDAEAWKNAIAKDQLTWIQISNIKHWQDPIAQLYQVSSIPKTFILDSSGKIIAKDLRGAELDTKIAELLK</sequence>
<dbReference type="CDD" id="cd02966">
    <property type="entry name" value="TlpA_like_family"/>
    <property type="match status" value="1"/>
</dbReference>
<dbReference type="InterPro" id="IPR013766">
    <property type="entry name" value="Thioredoxin_domain"/>
</dbReference>
<dbReference type="InterPro" id="IPR000866">
    <property type="entry name" value="AhpC/TSA"/>
</dbReference>
<evidence type="ECO:0000313" key="9">
    <source>
        <dbReference type="Proteomes" id="UP000275719"/>
    </source>
</evidence>
<dbReference type="SUPFAM" id="SSF52833">
    <property type="entry name" value="Thioredoxin-like"/>
    <property type="match status" value="1"/>
</dbReference>
<dbReference type="InterPro" id="IPR025380">
    <property type="entry name" value="DUF4369"/>
</dbReference>
<dbReference type="OrthoDB" id="1069091at2"/>
<evidence type="ECO:0000256" key="2">
    <source>
        <dbReference type="ARBA" id="ARBA00022748"/>
    </source>
</evidence>
<evidence type="ECO:0000256" key="4">
    <source>
        <dbReference type="ARBA" id="ARBA00023284"/>
    </source>
</evidence>
<name>A0A3P3W552_9FLAO</name>
<dbReference type="PANTHER" id="PTHR42852">
    <property type="entry name" value="THIOL:DISULFIDE INTERCHANGE PROTEIN DSBE"/>
    <property type="match status" value="1"/>
</dbReference>